<sequence length="254" mass="27970">MSSSTHSIILVDTIALLHSCVDALAGSTSIAVDLEGIDLCRSGRLSLVQLMAEGSNTIWLVDVAVLGRSAFEDVAPSGQNLKAILESRSIKKLFFDVRNDSDALYNLFGVTLANVYDLQLLELAARTVKVGRPPRFISGLAATLETYLAPLKSFAIRRQWKNVKEAGKKLFAPECGGRYEVFEERPLVQALVEYCAQDVALLHELDGELHRQLGVRGRGWDERVLAESDVRVGVAKQAHYVPNGPHKALVPKYW</sequence>
<evidence type="ECO:0000256" key="1">
    <source>
        <dbReference type="SAM" id="SignalP"/>
    </source>
</evidence>
<dbReference type="EMBL" id="JARKIF010000016">
    <property type="protein sequence ID" value="KAJ7621294.1"/>
    <property type="molecule type" value="Genomic_DNA"/>
</dbReference>
<gene>
    <name evidence="3" type="ORF">FB45DRAFT_799113</name>
</gene>
<dbReference type="Pfam" id="PF01612">
    <property type="entry name" value="DNA_pol_A_exo1"/>
    <property type="match status" value="1"/>
</dbReference>
<dbReference type="GO" id="GO:0003676">
    <property type="term" value="F:nucleic acid binding"/>
    <property type="evidence" value="ECO:0007669"/>
    <property type="project" value="InterPro"/>
</dbReference>
<dbReference type="PANTHER" id="PTHR43040:SF1">
    <property type="entry name" value="RIBONUCLEASE D"/>
    <property type="match status" value="1"/>
</dbReference>
<evidence type="ECO:0000313" key="3">
    <source>
        <dbReference type="EMBL" id="KAJ7621294.1"/>
    </source>
</evidence>
<accession>A0AAD7BI07</accession>
<name>A0AAD7BI07_9AGAR</name>
<feature type="chain" id="PRO_5041991153" evidence="1">
    <location>
        <begin position="24"/>
        <end position="254"/>
    </location>
</feature>
<feature type="domain" description="3'-5' exonuclease" evidence="2">
    <location>
        <begin position="10"/>
        <end position="213"/>
    </location>
</feature>
<dbReference type="GO" id="GO:0006139">
    <property type="term" value="P:nucleobase-containing compound metabolic process"/>
    <property type="evidence" value="ECO:0007669"/>
    <property type="project" value="InterPro"/>
</dbReference>
<organism evidence="3 4">
    <name type="scientific">Roridomyces roridus</name>
    <dbReference type="NCBI Taxonomy" id="1738132"/>
    <lineage>
        <taxon>Eukaryota</taxon>
        <taxon>Fungi</taxon>
        <taxon>Dikarya</taxon>
        <taxon>Basidiomycota</taxon>
        <taxon>Agaricomycotina</taxon>
        <taxon>Agaricomycetes</taxon>
        <taxon>Agaricomycetidae</taxon>
        <taxon>Agaricales</taxon>
        <taxon>Marasmiineae</taxon>
        <taxon>Mycenaceae</taxon>
        <taxon>Roridomyces</taxon>
    </lineage>
</organism>
<dbReference type="AlphaFoldDB" id="A0AAD7BI07"/>
<keyword evidence="4" id="KW-1185">Reference proteome</keyword>
<dbReference type="GO" id="GO:0008408">
    <property type="term" value="F:3'-5' exonuclease activity"/>
    <property type="evidence" value="ECO:0007669"/>
    <property type="project" value="InterPro"/>
</dbReference>
<dbReference type="Proteomes" id="UP001221142">
    <property type="component" value="Unassembled WGS sequence"/>
</dbReference>
<dbReference type="InterPro" id="IPR036397">
    <property type="entry name" value="RNaseH_sf"/>
</dbReference>
<dbReference type="InterPro" id="IPR002562">
    <property type="entry name" value="3'-5'_exonuclease_dom"/>
</dbReference>
<dbReference type="InterPro" id="IPR012337">
    <property type="entry name" value="RNaseH-like_sf"/>
</dbReference>
<feature type="signal peptide" evidence="1">
    <location>
        <begin position="1"/>
        <end position="23"/>
    </location>
</feature>
<evidence type="ECO:0000313" key="4">
    <source>
        <dbReference type="Proteomes" id="UP001221142"/>
    </source>
</evidence>
<protein>
    <submittedName>
        <fullName evidence="3">Ribonuclease H-like domain-containing protein</fullName>
    </submittedName>
</protein>
<comment type="caution">
    <text evidence="3">The sequence shown here is derived from an EMBL/GenBank/DDBJ whole genome shotgun (WGS) entry which is preliminary data.</text>
</comment>
<reference evidence="3" key="1">
    <citation type="submission" date="2023-03" db="EMBL/GenBank/DDBJ databases">
        <title>Massive genome expansion in bonnet fungi (Mycena s.s.) driven by repeated elements and novel gene families across ecological guilds.</title>
        <authorList>
            <consortium name="Lawrence Berkeley National Laboratory"/>
            <person name="Harder C.B."/>
            <person name="Miyauchi S."/>
            <person name="Viragh M."/>
            <person name="Kuo A."/>
            <person name="Thoen E."/>
            <person name="Andreopoulos B."/>
            <person name="Lu D."/>
            <person name="Skrede I."/>
            <person name="Drula E."/>
            <person name="Henrissat B."/>
            <person name="Morin E."/>
            <person name="Kohler A."/>
            <person name="Barry K."/>
            <person name="LaButti K."/>
            <person name="Morin E."/>
            <person name="Salamov A."/>
            <person name="Lipzen A."/>
            <person name="Mereny Z."/>
            <person name="Hegedus B."/>
            <person name="Baldrian P."/>
            <person name="Stursova M."/>
            <person name="Weitz H."/>
            <person name="Taylor A."/>
            <person name="Grigoriev I.V."/>
            <person name="Nagy L.G."/>
            <person name="Martin F."/>
            <person name="Kauserud H."/>
        </authorList>
    </citation>
    <scope>NUCLEOTIDE SEQUENCE</scope>
    <source>
        <strain evidence="3">9284</strain>
    </source>
</reference>
<evidence type="ECO:0000259" key="2">
    <source>
        <dbReference type="Pfam" id="PF01612"/>
    </source>
</evidence>
<dbReference type="PANTHER" id="PTHR43040">
    <property type="entry name" value="RIBONUCLEASE D"/>
    <property type="match status" value="1"/>
</dbReference>
<proteinExistence type="predicted"/>
<dbReference type="SUPFAM" id="SSF53098">
    <property type="entry name" value="Ribonuclease H-like"/>
    <property type="match status" value="1"/>
</dbReference>
<keyword evidence="1" id="KW-0732">Signal</keyword>
<dbReference type="Gene3D" id="3.30.420.10">
    <property type="entry name" value="Ribonuclease H-like superfamily/Ribonuclease H"/>
    <property type="match status" value="1"/>
</dbReference>